<name>A0ABT2MM85_9CYAN</name>
<accession>A0ABT2MM85</accession>
<evidence type="ECO:0000313" key="2">
    <source>
        <dbReference type="Proteomes" id="UP001525890"/>
    </source>
</evidence>
<comment type="caution">
    <text evidence="1">The sequence shown here is derived from an EMBL/GenBank/DDBJ whole genome shotgun (WGS) entry which is preliminary data.</text>
</comment>
<reference evidence="1 2" key="1">
    <citation type="journal article" date="2022" name="Front. Microbiol.">
        <title>High genomic differentiation and limited gene flow indicate recent cryptic speciation within the genus Laspinema (cyanobacteria).</title>
        <authorList>
            <person name="Stanojkovic A."/>
            <person name="Skoupy S."/>
            <person name="Skaloud P."/>
            <person name="Dvorak P."/>
        </authorList>
    </citation>
    <scope>NUCLEOTIDE SEQUENCE [LARGE SCALE GENOMIC DNA]</scope>
    <source>
        <strain evidence="1 2">D2a</strain>
    </source>
</reference>
<keyword evidence="2" id="KW-1185">Reference proteome</keyword>
<dbReference type="RefSeq" id="WP_368005514.1">
    <property type="nucleotide sequence ID" value="NZ_JAMXFF010000006.1"/>
</dbReference>
<dbReference type="Proteomes" id="UP001525890">
    <property type="component" value="Unassembled WGS sequence"/>
</dbReference>
<dbReference type="EMBL" id="JAMXFF010000006">
    <property type="protein sequence ID" value="MCT7965834.1"/>
    <property type="molecule type" value="Genomic_DNA"/>
</dbReference>
<sequence>MSSYQYYEFQALDRPLTEKEQDYIHTLSSRVQLNRTQAIFLYNYGDFRGQPQQILDKCFDIMLYTANWGSRQLMFRLPKSLINSADLEPYQVPDGIEISTTEQSVIIDINIQDEDLNGWTEGEGLLPRMLSLRDDLLEGDYRVLYLGWLKAAPLYYECEPENCIEPPIPANLNKLSKPLQAFVDFIELDQDLVDAAAQLSPIAETKSDSIKELQQRIPQISEQERNDFLARLLQGELNLNLKLSQRLRSLSKKPTPQTLSDSPGRSLSELITLSTQAENLRTQKEKQAAKQEKIKKIQELAPRESYLWEQVFHEIGCKQVKAYDRAIVHLLNLQDIAEYQGKLPEFQARVRKIQQDYRNLRGVMSRLQEFKLWQD</sequence>
<protein>
    <submittedName>
        <fullName evidence="1">Uncharacterized protein</fullName>
    </submittedName>
</protein>
<gene>
    <name evidence="1" type="ORF">NG799_05745</name>
</gene>
<evidence type="ECO:0000313" key="1">
    <source>
        <dbReference type="EMBL" id="MCT7965834.1"/>
    </source>
</evidence>
<proteinExistence type="predicted"/>
<organism evidence="1 2">
    <name type="scientific">Laspinema palackyanum D2a</name>
    <dbReference type="NCBI Taxonomy" id="2953684"/>
    <lineage>
        <taxon>Bacteria</taxon>
        <taxon>Bacillati</taxon>
        <taxon>Cyanobacteriota</taxon>
        <taxon>Cyanophyceae</taxon>
        <taxon>Oscillatoriophycideae</taxon>
        <taxon>Oscillatoriales</taxon>
        <taxon>Laspinemataceae</taxon>
        <taxon>Laspinema</taxon>
        <taxon>Laspinema palackyanum</taxon>
    </lineage>
</organism>